<feature type="domain" description="Alanyl-transfer RNA synthetases family profile" evidence="5">
    <location>
        <begin position="1"/>
        <end position="240"/>
    </location>
</feature>
<dbReference type="GO" id="GO:0006419">
    <property type="term" value="P:alanyl-tRNA aminoacylation"/>
    <property type="evidence" value="ECO:0007669"/>
    <property type="project" value="InterPro"/>
</dbReference>
<dbReference type="GO" id="GO:0002161">
    <property type="term" value="F:aminoacyl-tRNA deacylase activity"/>
    <property type="evidence" value="ECO:0007669"/>
    <property type="project" value="UniProtKB-ARBA"/>
</dbReference>
<proteinExistence type="predicted"/>
<evidence type="ECO:0000256" key="3">
    <source>
        <dbReference type="ARBA" id="ARBA00022723"/>
    </source>
</evidence>
<evidence type="ECO:0000256" key="2">
    <source>
        <dbReference type="ARBA" id="ARBA00004496"/>
    </source>
</evidence>
<evidence type="ECO:0000259" key="5">
    <source>
        <dbReference type="PROSITE" id="PS50860"/>
    </source>
</evidence>
<evidence type="ECO:0000256" key="4">
    <source>
        <dbReference type="ARBA" id="ARBA00022833"/>
    </source>
</evidence>
<dbReference type="InterPro" id="IPR009000">
    <property type="entry name" value="Transl_B-barrel_sf"/>
</dbReference>
<dbReference type="InterPro" id="IPR012947">
    <property type="entry name" value="tRNA_SAD"/>
</dbReference>
<dbReference type="Gene3D" id="2.40.30.130">
    <property type="match status" value="1"/>
</dbReference>
<dbReference type="GO" id="GO:0005737">
    <property type="term" value="C:cytoplasm"/>
    <property type="evidence" value="ECO:0007669"/>
    <property type="project" value="UniProtKB-SubCell"/>
</dbReference>
<evidence type="ECO:0000313" key="7">
    <source>
        <dbReference type="Proteomes" id="UP000215027"/>
    </source>
</evidence>
<keyword evidence="4" id="KW-0862">Zinc</keyword>
<dbReference type="Proteomes" id="UP000215027">
    <property type="component" value="Chromosome II"/>
</dbReference>
<keyword evidence="7" id="KW-1185">Reference proteome</keyword>
<comment type="subcellular location">
    <subcellularLocation>
        <location evidence="2">Cytoplasm</location>
    </subcellularLocation>
</comment>
<name>A0A160T5W4_9CHLR</name>
<dbReference type="GO" id="GO:0005524">
    <property type="term" value="F:ATP binding"/>
    <property type="evidence" value="ECO:0007669"/>
    <property type="project" value="InterPro"/>
</dbReference>
<gene>
    <name evidence="6" type="ORF">CFX0092_B0142</name>
</gene>
<dbReference type="PROSITE" id="PS50860">
    <property type="entry name" value="AA_TRNA_LIGASE_II_ALA"/>
    <property type="match status" value="1"/>
</dbReference>
<comment type="cofactor">
    <cofactor evidence="1">
        <name>Zn(2+)</name>
        <dbReference type="ChEBI" id="CHEBI:29105"/>
    </cofactor>
</comment>
<dbReference type="InterPro" id="IPR051335">
    <property type="entry name" value="Alanyl-tRNA_Editing_Enzymes"/>
</dbReference>
<reference evidence="6" key="1">
    <citation type="submission" date="2016-01" db="EMBL/GenBank/DDBJ databases">
        <authorList>
            <person name="Mcilroy J.S."/>
            <person name="Karst M S."/>
            <person name="Albertsen M."/>
        </authorList>
    </citation>
    <scope>NUCLEOTIDE SEQUENCE</scope>
    <source>
        <strain evidence="6">Cfx-K</strain>
    </source>
</reference>
<dbReference type="Gene3D" id="3.30.980.10">
    <property type="entry name" value="Threonyl-trna Synthetase, Chain A, domain 2"/>
    <property type="match status" value="1"/>
</dbReference>
<dbReference type="InterPro" id="IPR018165">
    <property type="entry name" value="Ala-tRNA-synth_IIc_core"/>
</dbReference>
<organism evidence="6 7">
    <name type="scientific">Candidatus Promineifilum breve</name>
    <dbReference type="NCBI Taxonomy" id="1806508"/>
    <lineage>
        <taxon>Bacteria</taxon>
        <taxon>Bacillati</taxon>
        <taxon>Chloroflexota</taxon>
        <taxon>Ardenticatenia</taxon>
        <taxon>Candidatus Promineifilales</taxon>
        <taxon>Candidatus Promineifilaceae</taxon>
        <taxon>Candidatus Promineifilum</taxon>
    </lineage>
</organism>
<dbReference type="Gene3D" id="3.10.310.40">
    <property type="match status" value="1"/>
</dbReference>
<dbReference type="RefSeq" id="WP_095045056.1">
    <property type="nucleotide sequence ID" value="NZ_LN890656.1"/>
</dbReference>
<dbReference type="SMART" id="SM00863">
    <property type="entry name" value="tRNA_SAD"/>
    <property type="match status" value="1"/>
</dbReference>
<sequence length="413" mass="43361">MTRAYYTDSYTLEFEATIIAVETVDGRPAAGLDHSYFYPTSGGQPHDTGHLRRGDTVARVLDVVEGEGDAIWLILDRPLGPGPVAASIDRDRRRDHMEHHTGQHILSAAFIRVAEAETVGFHLSQQSVTIDLDRADLSAAELDAAETLANEVIRDDRPVSARFVAAAEAAGLPLRKTPPGRDGLLRLIDIAGFDLTACGGTHVARTGEVGLIKIIKTERRGATTRVEFVCGGRALADYRAKHDLTRQLSATLTTGASELPAAIDRLREEARALAHALRQKDEALLGYEAAQLLAAAEPLGTARLVARVFVGRAPDELGRLAAALVADGVDGEDTVIALLGLAGERSHLVFARSADAPGDMAAQSDMAALIKPALAALGGRGGGRPTLAQGGGPAADEASVAAALQLARAQLVG</sequence>
<protein>
    <submittedName>
        <fullName evidence="6">Alanyl-tRNA synthetase</fullName>
    </submittedName>
</protein>
<dbReference type="Pfam" id="PF07973">
    <property type="entry name" value="tRNA_SAD"/>
    <property type="match status" value="1"/>
</dbReference>
<accession>A0A160T5W4</accession>
<dbReference type="GO" id="GO:0004813">
    <property type="term" value="F:alanine-tRNA ligase activity"/>
    <property type="evidence" value="ECO:0007669"/>
    <property type="project" value="InterPro"/>
</dbReference>
<dbReference type="InterPro" id="IPR018163">
    <property type="entry name" value="Thr/Ala-tRNA-synth_IIc_edit"/>
</dbReference>
<dbReference type="PANTHER" id="PTHR43462:SF1">
    <property type="entry name" value="ALANYL-TRNA EDITING PROTEIN AARSD1"/>
    <property type="match status" value="1"/>
</dbReference>
<dbReference type="KEGG" id="pbf:CFX0092_B0142"/>
<dbReference type="SUPFAM" id="SSF55186">
    <property type="entry name" value="ThrRS/AlaRS common domain"/>
    <property type="match status" value="1"/>
</dbReference>
<dbReference type="OrthoDB" id="9812949at2"/>
<dbReference type="AlphaFoldDB" id="A0A160T5W4"/>
<dbReference type="SUPFAM" id="SSF50447">
    <property type="entry name" value="Translation proteins"/>
    <property type="match status" value="1"/>
</dbReference>
<dbReference type="GO" id="GO:0046872">
    <property type="term" value="F:metal ion binding"/>
    <property type="evidence" value="ECO:0007669"/>
    <property type="project" value="UniProtKB-KW"/>
</dbReference>
<evidence type="ECO:0000313" key="6">
    <source>
        <dbReference type="EMBL" id="CUS05676.1"/>
    </source>
</evidence>
<keyword evidence="3" id="KW-0479">Metal-binding</keyword>
<evidence type="ECO:0000256" key="1">
    <source>
        <dbReference type="ARBA" id="ARBA00001947"/>
    </source>
</evidence>
<dbReference type="GO" id="GO:0003676">
    <property type="term" value="F:nucleic acid binding"/>
    <property type="evidence" value="ECO:0007669"/>
    <property type="project" value="InterPro"/>
</dbReference>
<dbReference type="EMBL" id="LN890656">
    <property type="protein sequence ID" value="CUS05676.1"/>
    <property type="molecule type" value="Genomic_DNA"/>
</dbReference>
<dbReference type="PANTHER" id="PTHR43462">
    <property type="entry name" value="ALANYL-TRNA EDITING PROTEIN"/>
    <property type="match status" value="1"/>
</dbReference>